<proteinExistence type="predicted"/>
<gene>
    <name evidence="1" type="ORF">AGRA3207_002276</name>
</gene>
<evidence type="ECO:0000313" key="2">
    <source>
        <dbReference type="Proteomes" id="UP001049518"/>
    </source>
</evidence>
<dbReference type="Proteomes" id="UP001049518">
    <property type="component" value="Chromosome"/>
</dbReference>
<evidence type="ECO:0000313" key="1">
    <source>
        <dbReference type="EMBL" id="QXJ21424.1"/>
    </source>
</evidence>
<dbReference type="InterPro" id="IPR012348">
    <property type="entry name" value="RNR-like"/>
</dbReference>
<dbReference type="Gene3D" id="1.10.620.20">
    <property type="entry name" value="Ribonucleotide Reductase, subunit A"/>
    <property type="match status" value="1"/>
</dbReference>
<dbReference type="InterPro" id="IPR025859">
    <property type="entry name" value="AurF/CmlI"/>
</dbReference>
<dbReference type="InterPro" id="IPR009078">
    <property type="entry name" value="Ferritin-like_SF"/>
</dbReference>
<sequence length="366" mass="41303">MEHQTAAGLADLAGTWAVPAGGEALFTWEYDRPAERLLRLYTKGKQRQWDADERLDWSHEVDPSDPLGMPDELIWIADSELWDRLPEKERAHVRVHTAGWTYSQFLHGEQGALVCAARVVQMVPDINAKFFASTQVMDEARHVEGFSRYLREKIGVGYGVTSSLQGLLEAIVRDSRWDFTYLGMQVLIEGLALASFGIQRDMMTDPLAKAFNAYVLQDEARHVAFGQHALSEYYREITDAERSEREEFALEACHVLHDRFAGEELWSNLDYGTRECIEITRESASLRVFRYRLFSRIVPALKSIHLFGPKMQEGLGRLGLLRFAKGDLHDIMAADERAAREIELAQRKREIDTAIEAGGTGGGGAG</sequence>
<dbReference type="CDD" id="cd00657">
    <property type="entry name" value="Ferritin_like"/>
    <property type="match status" value="1"/>
</dbReference>
<accession>A0ABX8QTB1</accession>
<keyword evidence="2" id="KW-1185">Reference proteome</keyword>
<reference evidence="1" key="1">
    <citation type="submission" date="2020-07" db="EMBL/GenBank/DDBJ databases">
        <authorList>
            <person name="Tarantini F.S."/>
            <person name="Hong K.W."/>
            <person name="Chan K.G."/>
        </authorList>
    </citation>
    <scope>NUCLEOTIDE SEQUENCE</scope>
    <source>
        <strain evidence="1">32-07</strain>
    </source>
</reference>
<dbReference type="Pfam" id="PF11583">
    <property type="entry name" value="AurF"/>
    <property type="match status" value="1"/>
</dbReference>
<organism evidence="1 2">
    <name type="scientific">Actinomadura graeca</name>
    <dbReference type="NCBI Taxonomy" id="2750812"/>
    <lineage>
        <taxon>Bacteria</taxon>
        <taxon>Bacillati</taxon>
        <taxon>Actinomycetota</taxon>
        <taxon>Actinomycetes</taxon>
        <taxon>Streptosporangiales</taxon>
        <taxon>Thermomonosporaceae</taxon>
        <taxon>Actinomadura</taxon>
    </lineage>
</organism>
<dbReference type="RefSeq" id="WP_231334574.1">
    <property type="nucleotide sequence ID" value="NZ_CP059572.1"/>
</dbReference>
<dbReference type="SUPFAM" id="SSF47240">
    <property type="entry name" value="Ferritin-like"/>
    <property type="match status" value="1"/>
</dbReference>
<dbReference type="EMBL" id="CP059572">
    <property type="protein sequence ID" value="QXJ21424.1"/>
    <property type="molecule type" value="Genomic_DNA"/>
</dbReference>
<name>A0ABX8QTB1_9ACTN</name>
<protein>
    <submittedName>
        <fullName evidence="1">Ferritin-like domain-containing protein</fullName>
    </submittedName>
</protein>